<keyword evidence="2" id="KW-1185">Reference proteome</keyword>
<evidence type="ECO:0000313" key="1">
    <source>
        <dbReference type="EMBL" id="GKX67999.1"/>
    </source>
</evidence>
<name>A0ACB5RFY9_9CLOT</name>
<protein>
    <submittedName>
        <fullName evidence="1">TetR family transcriptional regulator</fullName>
    </submittedName>
</protein>
<gene>
    <name evidence="1" type="ORF">rsdtw13_32570</name>
</gene>
<dbReference type="EMBL" id="BROD01000001">
    <property type="protein sequence ID" value="GKX67999.1"/>
    <property type="molecule type" value="Genomic_DNA"/>
</dbReference>
<reference evidence="1" key="1">
    <citation type="journal article" date="2025" name="Int. J. Syst. Evol. Microbiol.">
        <title>Inconstantimicrobium mannanitabidum sp. nov., a novel member of the family Clostridiaceae isolated from anoxic soil under the treatment of reductive soil disinfestation.</title>
        <authorList>
            <person name="Ueki A."/>
            <person name="Tonouchi A."/>
            <person name="Honma S."/>
            <person name="Kaku N."/>
            <person name="Ueki K."/>
        </authorList>
    </citation>
    <scope>NUCLEOTIDE SEQUENCE</scope>
    <source>
        <strain evidence="1">TW13</strain>
    </source>
</reference>
<organism evidence="1 2">
    <name type="scientific">Inconstantimicrobium mannanitabidum</name>
    <dbReference type="NCBI Taxonomy" id="1604901"/>
    <lineage>
        <taxon>Bacteria</taxon>
        <taxon>Bacillati</taxon>
        <taxon>Bacillota</taxon>
        <taxon>Clostridia</taxon>
        <taxon>Eubacteriales</taxon>
        <taxon>Clostridiaceae</taxon>
        <taxon>Inconstantimicrobium</taxon>
    </lineage>
</organism>
<proteinExistence type="predicted"/>
<evidence type="ECO:0000313" key="2">
    <source>
        <dbReference type="Proteomes" id="UP001058074"/>
    </source>
</evidence>
<dbReference type="Proteomes" id="UP001058074">
    <property type="component" value="Unassembled WGS sequence"/>
</dbReference>
<sequence>MNNSIDIKSKLINVTKELIKNSDGDISKITIRSIAEKANVGVGLVNYHFQNKDNLIEICVQEMIGDVVKAFKPNLDSSETSVDRITDAAKQVMDFLVSNEAISRISILSDMRNPSEQDNSTKTMQGFLSIFSNDMNDLEAKKLCFALTSILQVCFLRRNSGMEFIGLNMFNKEDRDNFIDFIVRKLFSSSES</sequence>
<comment type="caution">
    <text evidence="1">The sequence shown here is derived from an EMBL/GenBank/DDBJ whole genome shotgun (WGS) entry which is preliminary data.</text>
</comment>
<accession>A0ACB5RFY9</accession>